<feature type="domain" description="EamA" evidence="7">
    <location>
        <begin position="181"/>
        <end position="319"/>
    </location>
</feature>
<gene>
    <name evidence="8" type="ORF">G2W53_042194</name>
</gene>
<dbReference type="AlphaFoldDB" id="A0A834SIQ2"/>
<evidence type="ECO:0000256" key="6">
    <source>
        <dbReference type="RuleBase" id="RU363077"/>
    </source>
</evidence>
<comment type="caution">
    <text evidence="8">The sequence shown here is derived from an EMBL/GenBank/DDBJ whole genome shotgun (WGS) entry which is preliminary data.</text>
</comment>
<evidence type="ECO:0000256" key="1">
    <source>
        <dbReference type="ARBA" id="ARBA00004141"/>
    </source>
</evidence>
<evidence type="ECO:0000313" key="9">
    <source>
        <dbReference type="Proteomes" id="UP000634136"/>
    </source>
</evidence>
<feature type="transmembrane region" description="Helical" evidence="6">
    <location>
        <begin position="301"/>
        <end position="323"/>
    </location>
</feature>
<evidence type="ECO:0000256" key="3">
    <source>
        <dbReference type="ARBA" id="ARBA00022692"/>
    </source>
</evidence>
<dbReference type="Pfam" id="PF00892">
    <property type="entry name" value="EamA"/>
    <property type="match status" value="2"/>
</dbReference>
<dbReference type="Proteomes" id="UP000634136">
    <property type="component" value="Unassembled WGS sequence"/>
</dbReference>
<feature type="transmembrane region" description="Helical" evidence="6">
    <location>
        <begin position="275"/>
        <end position="295"/>
    </location>
</feature>
<evidence type="ECO:0000259" key="7">
    <source>
        <dbReference type="Pfam" id="PF00892"/>
    </source>
</evidence>
<feature type="domain" description="EamA" evidence="7">
    <location>
        <begin position="21"/>
        <end position="147"/>
    </location>
</feature>
<dbReference type="GO" id="GO:0022857">
    <property type="term" value="F:transmembrane transporter activity"/>
    <property type="evidence" value="ECO:0007669"/>
    <property type="project" value="InterPro"/>
</dbReference>
<keyword evidence="3 6" id="KW-0812">Transmembrane</keyword>
<comment type="similarity">
    <text evidence="2 6">Belongs to the drug/metabolite transporter (DMT) superfamily. Plant drug/metabolite exporter (P-DME) (TC 2.A.7.4) family.</text>
</comment>
<feature type="transmembrane region" description="Helical" evidence="6">
    <location>
        <begin position="69"/>
        <end position="91"/>
    </location>
</feature>
<keyword evidence="4 6" id="KW-1133">Transmembrane helix</keyword>
<dbReference type="PANTHER" id="PTHR31218">
    <property type="entry name" value="WAT1-RELATED PROTEIN"/>
    <property type="match status" value="1"/>
</dbReference>
<feature type="transmembrane region" description="Helical" evidence="6">
    <location>
        <begin position="137"/>
        <end position="159"/>
    </location>
</feature>
<name>A0A834SIQ2_9FABA</name>
<proteinExistence type="inferred from homology"/>
<protein>
    <recommendedName>
        <fullName evidence="6">WAT1-related protein</fullName>
    </recommendedName>
</protein>
<evidence type="ECO:0000256" key="2">
    <source>
        <dbReference type="ARBA" id="ARBA00007635"/>
    </source>
</evidence>
<accession>A0A834SIQ2</accession>
<feature type="transmembrane region" description="Helical" evidence="6">
    <location>
        <begin position="35"/>
        <end position="57"/>
    </location>
</feature>
<feature type="transmembrane region" description="Helical" evidence="6">
    <location>
        <begin position="97"/>
        <end position="116"/>
    </location>
</feature>
<evidence type="ECO:0000256" key="4">
    <source>
        <dbReference type="ARBA" id="ARBA00022989"/>
    </source>
</evidence>
<dbReference type="OrthoDB" id="1746609at2759"/>
<keyword evidence="9" id="KW-1185">Reference proteome</keyword>
<feature type="transmembrane region" description="Helical" evidence="6">
    <location>
        <begin position="179"/>
        <end position="199"/>
    </location>
</feature>
<sequence>MESVGMTVAMVISQILDVGKNTIVKKATNNGMSQFVFILYTNVLSLFVLLPSTFLYYRNRGPPPISACIIGKILLFAFLGYAGQICLYEGMGLSSPTLVSAMLDLMPAFTFIFAVVSRMENLDLRVRSSQAKCVGTMVSIVGALVVTLYRGLPITILPQLPHHHHQPNGILLSHQPNNWLLGGILLAISSVCISLINIVQTWILKDYPTELMVATISFSFSTILSAVVAFFTQRNPKYWILRPNVELSAIFYTALFQAFILIVMYGWACRKKGPLYVAIFSPFGIVIALCMGIVFLGDTLFLGRMIGCVIIAVGFYGVIWGIAQERKKMVNHNNNEISTYVSSSTPLLYNKSTDT</sequence>
<dbReference type="InterPro" id="IPR037185">
    <property type="entry name" value="EmrE-like"/>
</dbReference>
<comment type="subcellular location">
    <subcellularLocation>
        <location evidence="1 6">Membrane</location>
        <topology evidence="1 6">Multi-pass membrane protein</topology>
    </subcellularLocation>
</comment>
<dbReference type="InterPro" id="IPR030184">
    <property type="entry name" value="WAT1-related"/>
</dbReference>
<evidence type="ECO:0000256" key="5">
    <source>
        <dbReference type="ARBA" id="ARBA00023136"/>
    </source>
</evidence>
<dbReference type="SUPFAM" id="SSF103481">
    <property type="entry name" value="Multidrug resistance efflux transporter EmrE"/>
    <property type="match status" value="2"/>
</dbReference>
<dbReference type="GO" id="GO:0016020">
    <property type="term" value="C:membrane"/>
    <property type="evidence" value="ECO:0007669"/>
    <property type="project" value="UniProtKB-SubCell"/>
</dbReference>
<feature type="transmembrane region" description="Helical" evidence="6">
    <location>
        <begin position="250"/>
        <end position="268"/>
    </location>
</feature>
<dbReference type="InterPro" id="IPR000620">
    <property type="entry name" value="EamA_dom"/>
</dbReference>
<evidence type="ECO:0000313" key="8">
    <source>
        <dbReference type="EMBL" id="KAF7803083.1"/>
    </source>
</evidence>
<reference evidence="8" key="1">
    <citation type="submission" date="2020-09" db="EMBL/GenBank/DDBJ databases">
        <title>Genome-Enabled Discovery of Anthraquinone Biosynthesis in Senna tora.</title>
        <authorList>
            <person name="Kang S.-H."/>
            <person name="Pandey R.P."/>
            <person name="Lee C.-M."/>
            <person name="Sim J.-S."/>
            <person name="Jeong J.-T."/>
            <person name="Choi B.-S."/>
            <person name="Jung M."/>
            <person name="Ginzburg D."/>
            <person name="Zhao K."/>
            <person name="Won S.Y."/>
            <person name="Oh T.-J."/>
            <person name="Yu Y."/>
            <person name="Kim N.-H."/>
            <person name="Lee O.R."/>
            <person name="Lee T.-H."/>
            <person name="Bashyal P."/>
            <person name="Kim T.-S."/>
            <person name="Lee W.-H."/>
            <person name="Kawkins C."/>
            <person name="Kim C.-K."/>
            <person name="Kim J.S."/>
            <person name="Ahn B.O."/>
            <person name="Rhee S.Y."/>
            <person name="Sohng J.K."/>
        </authorList>
    </citation>
    <scope>NUCLEOTIDE SEQUENCE</scope>
    <source>
        <tissue evidence="8">Leaf</tissue>
    </source>
</reference>
<organism evidence="8 9">
    <name type="scientific">Senna tora</name>
    <dbReference type="NCBI Taxonomy" id="362788"/>
    <lineage>
        <taxon>Eukaryota</taxon>
        <taxon>Viridiplantae</taxon>
        <taxon>Streptophyta</taxon>
        <taxon>Embryophyta</taxon>
        <taxon>Tracheophyta</taxon>
        <taxon>Spermatophyta</taxon>
        <taxon>Magnoliopsida</taxon>
        <taxon>eudicotyledons</taxon>
        <taxon>Gunneridae</taxon>
        <taxon>Pentapetalae</taxon>
        <taxon>rosids</taxon>
        <taxon>fabids</taxon>
        <taxon>Fabales</taxon>
        <taxon>Fabaceae</taxon>
        <taxon>Caesalpinioideae</taxon>
        <taxon>Cassia clade</taxon>
        <taxon>Senna</taxon>
    </lineage>
</organism>
<dbReference type="EMBL" id="JAAIUW010000013">
    <property type="protein sequence ID" value="KAF7803083.1"/>
    <property type="molecule type" value="Genomic_DNA"/>
</dbReference>
<feature type="transmembrane region" description="Helical" evidence="6">
    <location>
        <begin position="211"/>
        <end position="230"/>
    </location>
</feature>
<keyword evidence="5 6" id="KW-0472">Membrane</keyword>